<dbReference type="AlphaFoldDB" id="A0A1X0YAA0"/>
<evidence type="ECO:0000256" key="1">
    <source>
        <dbReference type="SAM" id="SignalP"/>
    </source>
</evidence>
<reference evidence="2 3" key="1">
    <citation type="submission" date="2017-03" db="EMBL/GenBank/DDBJ databases">
        <title>Genome sequence of Geothermobacter sp. EPR-M, Deep-Sea Iron Reducer.</title>
        <authorList>
            <person name="Tully B."/>
            <person name="Savalia P."/>
            <person name="Abuyen K."/>
            <person name="Baughan C."/>
            <person name="Romero E."/>
            <person name="Ronkowski C."/>
            <person name="Torres B."/>
            <person name="Tremblay J."/>
            <person name="Trujillo A."/>
            <person name="Tyler M."/>
            <person name="Perez-Rodriguez I."/>
            <person name="Amend J."/>
        </authorList>
    </citation>
    <scope>NUCLEOTIDE SEQUENCE [LARGE SCALE GENOMIC DNA]</scope>
    <source>
        <strain evidence="2 3">EPR-M</strain>
    </source>
</reference>
<feature type="signal peptide" evidence="1">
    <location>
        <begin position="1"/>
        <end position="22"/>
    </location>
</feature>
<feature type="chain" id="PRO_5012665087" description="Lipoprotein" evidence="1">
    <location>
        <begin position="23"/>
        <end position="147"/>
    </location>
</feature>
<accession>A0A1X0YAA0</accession>
<gene>
    <name evidence="2" type="ORF">B5V00_04930</name>
</gene>
<dbReference type="PROSITE" id="PS51257">
    <property type="entry name" value="PROKAR_LIPOPROTEIN"/>
    <property type="match status" value="1"/>
</dbReference>
<dbReference type="RefSeq" id="WP_085009652.1">
    <property type="nucleotide sequence ID" value="NZ_NAAD01000004.1"/>
</dbReference>
<name>A0A1X0YAA0_9BACT</name>
<protein>
    <recommendedName>
        <fullName evidence="4">Lipoprotein</fullName>
    </recommendedName>
</protein>
<sequence>MWKNLLVLMLLPLLAACSVVMATSGPECKDLSVLKRGTDRYQVLAELGQPVATEVEADGRKCDIFKFMQGQHGAVKAGKALLYGAADVLTFGVAELVTTPVEGVAGKGAEIKARVLYDAQNRVDEVQVLGDGRWIPVQSIGDGTGQG</sequence>
<evidence type="ECO:0008006" key="4">
    <source>
        <dbReference type="Google" id="ProtNLM"/>
    </source>
</evidence>
<dbReference type="EMBL" id="NAAD01000004">
    <property type="protein sequence ID" value="ORJ62098.1"/>
    <property type="molecule type" value="Genomic_DNA"/>
</dbReference>
<comment type="caution">
    <text evidence="2">The sequence shown here is derived from an EMBL/GenBank/DDBJ whole genome shotgun (WGS) entry which is preliminary data.</text>
</comment>
<keyword evidence="1" id="KW-0732">Signal</keyword>
<keyword evidence="3" id="KW-1185">Reference proteome</keyword>
<dbReference type="Proteomes" id="UP000193136">
    <property type="component" value="Unassembled WGS sequence"/>
</dbReference>
<evidence type="ECO:0000313" key="2">
    <source>
        <dbReference type="EMBL" id="ORJ62098.1"/>
    </source>
</evidence>
<proteinExistence type="predicted"/>
<organism evidence="2 3">
    <name type="scientific">Geothermobacter hydrogeniphilus</name>
    <dbReference type="NCBI Taxonomy" id="1969733"/>
    <lineage>
        <taxon>Bacteria</taxon>
        <taxon>Pseudomonadati</taxon>
        <taxon>Thermodesulfobacteriota</taxon>
        <taxon>Desulfuromonadia</taxon>
        <taxon>Desulfuromonadales</taxon>
        <taxon>Geothermobacteraceae</taxon>
        <taxon>Geothermobacter</taxon>
    </lineage>
</organism>
<evidence type="ECO:0000313" key="3">
    <source>
        <dbReference type="Proteomes" id="UP000193136"/>
    </source>
</evidence>